<evidence type="ECO:0000313" key="11">
    <source>
        <dbReference type="EMBL" id="PXF43904.1"/>
    </source>
</evidence>
<dbReference type="Gene3D" id="1.10.10.60">
    <property type="entry name" value="Homeodomain-like"/>
    <property type="match status" value="1"/>
</dbReference>
<evidence type="ECO:0000256" key="4">
    <source>
        <dbReference type="ARBA" id="ARBA00023125"/>
    </source>
</evidence>
<evidence type="ECO:0000256" key="6">
    <source>
        <dbReference type="ARBA" id="ARBA00023155"/>
    </source>
</evidence>
<comment type="caution">
    <text evidence="11">The sequence shown here is derived from an EMBL/GenBank/DDBJ whole genome shotgun (WGS) entry which is preliminary data.</text>
</comment>
<feature type="domain" description="Homeobox" evidence="10">
    <location>
        <begin position="2172"/>
        <end position="2235"/>
    </location>
</feature>
<evidence type="ECO:0000256" key="8">
    <source>
        <dbReference type="PROSITE-ProRule" id="PRU00108"/>
    </source>
</evidence>
<evidence type="ECO:0000256" key="3">
    <source>
        <dbReference type="ARBA" id="ARBA00022989"/>
    </source>
</evidence>
<evidence type="ECO:0000313" key="12">
    <source>
        <dbReference type="Proteomes" id="UP000247409"/>
    </source>
</evidence>
<dbReference type="InterPro" id="IPR053022">
    <property type="entry name" value="Chloroplast_translocon_comp"/>
</dbReference>
<evidence type="ECO:0000256" key="9">
    <source>
        <dbReference type="SAM" id="MobiDB-lite"/>
    </source>
</evidence>
<organism evidence="11 12">
    <name type="scientific">Gracilariopsis chorda</name>
    <dbReference type="NCBI Taxonomy" id="448386"/>
    <lineage>
        <taxon>Eukaryota</taxon>
        <taxon>Rhodophyta</taxon>
        <taxon>Florideophyceae</taxon>
        <taxon>Rhodymeniophycidae</taxon>
        <taxon>Gracilariales</taxon>
        <taxon>Gracilariaceae</taxon>
        <taxon>Gracilariopsis</taxon>
    </lineage>
</organism>
<feature type="DNA-binding region" description="Homeobox" evidence="8">
    <location>
        <begin position="2174"/>
        <end position="2236"/>
    </location>
</feature>
<dbReference type="PROSITE" id="PS00027">
    <property type="entry name" value="HOMEOBOX_1"/>
    <property type="match status" value="1"/>
</dbReference>
<name>A0A2V3IPB0_9FLOR</name>
<keyword evidence="6 8" id="KW-0371">Homeobox</keyword>
<dbReference type="SUPFAM" id="SSF46689">
    <property type="entry name" value="Homeodomain-like"/>
    <property type="match status" value="1"/>
</dbReference>
<comment type="subcellular location">
    <subcellularLocation>
        <location evidence="1">Membrane</location>
        <topology evidence="1">Single-pass membrane protein</topology>
    </subcellularLocation>
    <subcellularLocation>
        <location evidence="8">Nucleus</location>
    </subcellularLocation>
</comment>
<evidence type="ECO:0000256" key="1">
    <source>
        <dbReference type="ARBA" id="ARBA00004167"/>
    </source>
</evidence>
<dbReference type="EMBL" id="NBIV01000108">
    <property type="protein sequence ID" value="PXF43904.1"/>
    <property type="molecule type" value="Genomic_DNA"/>
</dbReference>
<dbReference type="CDD" id="cd00086">
    <property type="entry name" value="homeodomain"/>
    <property type="match status" value="1"/>
</dbReference>
<feature type="compositionally biased region" description="Low complexity" evidence="9">
    <location>
        <begin position="2004"/>
        <end position="2014"/>
    </location>
</feature>
<evidence type="ECO:0000259" key="10">
    <source>
        <dbReference type="PROSITE" id="PS50071"/>
    </source>
</evidence>
<reference evidence="11 12" key="1">
    <citation type="journal article" date="2018" name="Mol. Biol. Evol.">
        <title>Analysis of the draft genome of the red seaweed Gracilariopsis chorda provides insights into genome size evolution in Rhodophyta.</title>
        <authorList>
            <person name="Lee J."/>
            <person name="Yang E.C."/>
            <person name="Graf L."/>
            <person name="Yang J.H."/>
            <person name="Qiu H."/>
            <person name="Zel Zion U."/>
            <person name="Chan C.X."/>
            <person name="Stephens T.G."/>
            <person name="Weber A.P.M."/>
            <person name="Boo G.H."/>
            <person name="Boo S.M."/>
            <person name="Kim K.M."/>
            <person name="Shin Y."/>
            <person name="Jung M."/>
            <person name="Lee S.J."/>
            <person name="Yim H.S."/>
            <person name="Lee J.H."/>
            <person name="Bhattacharya D."/>
            <person name="Yoon H.S."/>
        </authorList>
    </citation>
    <scope>NUCLEOTIDE SEQUENCE [LARGE SCALE GENOMIC DNA]</scope>
    <source>
        <strain evidence="11 12">SKKU-2015</strain>
        <tissue evidence="11">Whole body</tissue>
    </source>
</reference>
<proteinExistence type="predicted"/>
<dbReference type="InterPro" id="IPR007452">
    <property type="entry name" value="TamB_C"/>
</dbReference>
<evidence type="ECO:0000256" key="2">
    <source>
        <dbReference type="ARBA" id="ARBA00022692"/>
    </source>
</evidence>
<keyword evidence="2" id="KW-0812">Transmembrane</keyword>
<keyword evidence="5" id="KW-0472">Membrane</keyword>
<dbReference type="PANTHER" id="PTHR34457">
    <property type="entry name" value="EMBRYO DEFECTIVE 2410"/>
    <property type="match status" value="1"/>
</dbReference>
<sequence length="2317" mass="250942">MSFTHRTKKVPFATLQSIPRASYFNALVFLSPSFPGRNGPNYAKLSPRRSGFLGSNGIGHNLIASNKARIRCDIPVVTPDQEPSTKQGNNRAPKYDYASLYDSWRNPKWLGLYKKSLLENHPTTALNVSQQPFFVLPKYKLFHRVSCATSLLAFLGVLCVSYVQLNNYVVRKVAQVSRETINRDIVVGRVARCNPFTGITLKNVQVQPSIDRPTSPVISVAQLDVKFTGFMRSVLRGKPLALDISMSGAYIQLSQVIVMGPKGLPAGQWDPGEYAGLMRNKQHSTGMDAELKQTLATLLRYVQPGKLSIQNAFVRFIPADFLDYGHASEIVDIENANGILTFPLIVESQRQNVPFELSGDFEASVRGTPVEGGTISLDWFMKGDTLFSLQPEDVALTLRVAGEDVRAARVASFLSLPFRADQGRCAADVSMDFLYKSSSLVPIMSGEATLDDVALRFHPDPKTPEFDKIKGKLRFEGKTLFLDGPTGHLGTLPMTIVGDIHMEDGYNLVGYAHQVDVNNVLDTFDVEKFVPVQAQVKGEAHLTGILEEPIITGWAETVGEHAVFDRLPIASGKLKFQWDAIAGLLKFSDIDASIKGGGTALGQGTLYFDMTKPSPYGISRDEHLPRSPKAVYWNPEIDPAKVLPIAPLPEDPLEIDEHAPMRPYDSMMFNFKVSNVDGGNLLKWYGGQYGGMAVKSIGLVSGEGVLAGHAKDANCRVVWKSSGAPPEVLLNPEQRKFGYESTPLASRSQPVEPQNEVAGRVSNEVQSAEAVTPSGDRTKGSNVANAESGLLGGGDFRGLVYLKLGDPPEARRVKLRTIVKGFDGRRAGWADDKLQSILRHSPLLGLSADTYFKGLMFQKPILPPGTTKMPRTPRMELLGADGALAVRNLSLNDTVFPEIMTGSFSFSASDFSLSLKDRIVQRALEAKDANMQSNKTPVVEKKPNELTISASIKGNADMHFRNSSAEARASLSKNGNNDLIATVRGKNLVLHELMGSNNDSIRGDTVRGTMDLSMDLDMTTRNGKGTIRIRDPSLGGLKLSAIGGQVLWRDQNVFLRKGTVKYRRSEYRISARYGLPSAEGSAFDWDVNVNVHKANVKDIAQLILSGNAVASAMQTPLSSDGIGRVIHPNGPEWIRRLSLSTDPEIEDLSEVWEVPTNIPFSEQVVYYHQLLAEELEFPKRRSRKRSHPRPRKAAPRLSDVHGDVTGIISIKYDSRLGEENAGASTGSALLQAVLDQLSRASFSFRLTGTDWMVGDIPIDKVEASGSFEEGVLDIGPLLLQSRQEFGAEVQCRVTRSGSVSAAAIVDNAPAALVNRYMQAPVSIAGNCSGRFQVEGNITNPRALGRVVWTNASLNGKHVRGARTDMACVNGRCLLNVNARIGGSSGNAREESDEERLNSLFWNDSVVAALQDLATRTPSKFETSASSSAQGGKRDRERGEAVSVRVSAPVRFYVRRYLQPRTPGAFWSVLEPVLGGAYPIDDEWILADVRVRKYGLLLLNTVLPELGWDGGDSDIELLLSGTVQKPVVRGRVTVTDGRVWPSVLAEPVHSLRGEVGFSEKGLISVRSLSGRCDGKGLHVSGDMFFSERHREMAESRVERLTRQQQMGAESRASNRRKGRRVTDAALNYEKKRLSNALRGLHVDVGEVGINLENALSSKLSARVDIRGVATRPVVGGTVILSDGEIMLSGGGAGGGGGAGIGAEVGAVSRSAWRRQEEAGGVGNSAGRRLDAVGTGARGKAGAGAANCTSGGVQVERLTVALGRGMRVVQPLVLKLDVSGKVEVDGSTTAPRARGEIHLSRGSIKLLASRMWIRKGEKSFIRFGGTEGGGGGNEGGDVAEWAVVRVALEDEKFIPPAAAPCSTKRFGMSRDDRYDRYDPTPLRALRPPFLPYTIDPAAQEPYPNAHLPLLPPQEIITPSYPRDRPLDFPPPSDHVEQPPAPHALPPDPQPLQAAAHHAVPSDHQHVHPLPPSLPVSEHAPPMSHGIPQPLPLQESAPPHPSLHGDPTLAPHHALPVPAEPPPPPSLAMQTHTLAPHLESAFAAEHSNYNALVASIARHPFFVLLFKRVFAATGTHPFDADATLSDVLSASERKAMAVRHGAETRGVSGAVSHFSAVDVFLSALLTALSDVRCGFPSVANDTLRHALVTVSNSQRLGGSSRGALSVWKDERHIHKGVSSGRTPLSEKAKAALERWFHENLENPYPTIEQKLELARTCSMSLNSVNNWFGNKRMRIKRKMLNVASGPFDGSSISDKVLAPRSKWKAVVVSKMNGRAGREVVASATGRASGSGYGNEEAFGGHGHGAVRGEGWLGLVVGWGV</sequence>
<gene>
    <name evidence="11" type="ORF">BWQ96_06370</name>
</gene>
<feature type="region of interest" description="Disordered" evidence="9">
    <location>
        <begin position="1901"/>
        <end position="2025"/>
    </location>
</feature>
<keyword evidence="7 8" id="KW-0539">Nucleus</keyword>
<dbReference type="PANTHER" id="PTHR34457:SF3">
    <property type="entry name" value="PROTEIN TIC236, CHLOROPLASTIC"/>
    <property type="match status" value="1"/>
</dbReference>
<dbReference type="PROSITE" id="PS50071">
    <property type="entry name" value="HOMEOBOX_2"/>
    <property type="match status" value="1"/>
</dbReference>
<dbReference type="GO" id="GO:0005634">
    <property type="term" value="C:nucleus"/>
    <property type="evidence" value="ECO:0007669"/>
    <property type="project" value="UniProtKB-SubCell"/>
</dbReference>
<feature type="region of interest" description="Disordered" evidence="9">
    <location>
        <begin position="1418"/>
        <end position="1439"/>
    </location>
</feature>
<feature type="region of interest" description="Disordered" evidence="9">
    <location>
        <begin position="1594"/>
        <end position="1619"/>
    </location>
</feature>
<feature type="compositionally biased region" description="Polar residues" evidence="9">
    <location>
        <begin position="1418"/>
        <end position="1429"/>
    </location>
</feature>
<evidence type="ECO:0000256" key="7">
    <source>
        <dbReference type="ARBA" id="ARBA00023242"/>
    </source>
</evidence>
<dbReference type="Pfam" id="PF04357">
    <property type="entry name" value="TamB"/>
    <property type="match status" value="1"/>
</dbReference>
<evidence type="ECO:0000256" key="5">
    <source>
        <dbReference type="ARBA" id="ARBA00023136"/>
    </source>
</evidence>
<accession>A0A2V3IPB0</accession>
<dbReference type="GO" id="GO:0000981">
    <property type="term" value="F:DNA-binding transcription factor activity, RNA polymerase II-specific"/>
    <property type="evidence" value="ECO:0007669"/>
    <property type="project" value="InterPro"/>
</dbReference>
<dbReference type="Pfam" id="PF05920">
    <property type="entry name" value="Homeobox_KN"/>
    <property type="match status" value="1"/>
</dbReference>
<dbReference type="InterPro" id="IPR008422">
    <property type="entry name" value="KN_HD"/>
</dbReference>
<dbReference type="GO" id="GO:0003677">
    <property type="term" value="F:DNA binding"/>
    <property type="evidence" value="ECO:0007669"/>
    <property type="project" value="UniProtKB-UniRule"/>
</dbReference>
<protein>
    <submittedName>
        <fullName evidence="11">Pre-B-cell leukemia transcription factor 3</fullName>
    </submittedName>
</protein>
<dbReference type="InterPro" id="IPR017970">
    <property type="entry name" value="Homeobox_CS"/>
</dbReference>
<dbReference type="SMART" id="SM00389">
    <property type="entry name" value="HOX"/>
    <property type="match status" value="1"/>
</dbReference>
<keyword evidence="4 8" id="KW-0238">DNA-binding</keyword>
<dbReference type="GO" id="GO:0009306">
    <property type="term" value="P:protein secretion"/>
    <property type="evidence" value="ECO:0007669"/>
    <property type="project" value="InterPro"/>
</dbReference>
<dbReference type="InterPro" id="IPR009057">
    <property type="entry name" value="Homeodomain-like_sf"/>
</dbReference>
<dbReference type="Proteomes" id="UP000247409">
    <property type="component" value="Unassembled WGS sequence"/>
</dbReference>
<keyword evidence="3" id="KW-1133">Transmembrane helix</keyword>
<dbReference type="OrthoDB" id="4187154at2759"/>
<dbReference type="InterPro" id="IPR001356">
    <property type="entry name" value="HD"/>
</dbReference>
<feature type="region of interest" description="Disordered" evidence="9">
    <location>
        <begin position="741"/>
        <end position="786"/>
    </location>
</feature>
<feature type="compositionally biased region" description="Pro residues" evidence="9">
    <location>
        <begin position="1925"/>
        <end position="1947"/>
    </location>
</feature>
<keyword evidence="12" id="KW-1185">Reference proteome</keyword>
<dbReference type="GO" id="GO:0005886">
    <property type="term" value="C:plasma membrane"/>
    <property type="evidence" value="ECO:0007669"/>
    <property type="project" value="InterPro"/>
</dbReference>
<feature type="compositionally biased region" description="Polar residues" evidence="9">
    <location>
        <begin position="743"/>
        <end position="752"/>
    </location>
</feature>